<proteinExistence type="predicted"/>
<dbReference type="PANTHER" id="PTHR39624">
    <property type="entry name" value="PROTEIN INVOLVED IN RIMO-MEDIATED BETA-METHYLTHIOLATION OF RIBOSOMAL PROTEIN S12 YCAO"/>
    <property type="match status" value="1"/>
</dbReference>
<evidence type="ECO:0000313" key="2">
    <source>
        <dbReference type="Proteomes" id="UP000632774"/>
    </source>
</evidence>
<dbReference type="InterPro" id="IPR015946">
    <property type="entry name" value="KH_dom-like_a/b"/>
</dbReference>
<gene>
    <name evidence="1" type="ORF">IRJ18_11720</name>
</gene>
<dbReference type="PANTHER" id="PTHR39624:SF2">
    <property type="entry name" value="OSMC-LIKE PROTEIN"/>
    <property type="match status" value="1"/>
</dbReference>
<reference evidence="1 2" key="1">
    <citation type="submission" date="2020-10" db="EMBL/GenBank/DDBJ databases">
        <title>Mucilaginibacter mali sp. nov., isolated from rhizosphere soil of apple orchard.</title>
        <authorList>
            <person name="Lee J.-S."/>
            <person name="Kim H.S."/>
            <person name="Kim J.-S."/>
        </authorList>
    </citation>
    <scope>NUCLEOTIDE SEQUENCE [LARGE SCALE GENOMIC DNA]</scope>
    <source>
        <strain evidence="1 2">KCTC 23157</strain>
    </source>
</reference>
<dbReference type="Proteomes" id="UP000632774">
    <property type="component" value="Unassembled WGS sequence"/>
</dbReference>
<sequence>MSDNPEALATVRAIITHTQYQTIVTSGKHTVIADEPEDLEGGDTGMSPNELLLASLSSCTAITLQMYIKRKMWVVDDITLDLSLHQTETGILIKTDIKVKGQLNDEQIKRLTYIADVCPVHKMLVGEIVIATNLVKA</sequence>
<name>A0ABR9XIH8_9SPHI</name>
<evidence type="ECO:0000313" key="1">
    <source>
        <dbReference type="EMBL" id="MBE9667031.1"/>
    </source>
</evidence>
<organism evidence="1 2">
    <name type="scientific">Mucilaginibacter boryungensis</name>
    <dbReference type="NCBI Taxonomy" id="768480"/>
    <lineage>
        <taxon>Bacteria</taxon>
        <taxon>Pseudomonadati</taxon>
        <taxon>Bacteroidota</taxon>
        <taxon>Sphingobacteriia</taxon>
        <taxon>Sphingobacteriales</taxon>
        <taxon>Sphingobacteriaceae</taxon>
        <taxon>Mucilaginibacter</taxon>
    </lineage>
</organism>
<accession>A0ABR9XIH8</accession>
<comment type="caution">
    <text evidence="1">The sequence shown here is derived from an EMBL/GenBank/DDBJ whole genome shotgun (WGS) entry which is preliminary data.</text>
</comment>
<dbReference type="Gene3D" id="3.30.300.20">
    <property type="match status" value="1"/>
</dbReference>
<dbReference type="SUPFAM" id="SSF82784">
    <property type="entry name" value="OsmC-like"/>
    <property type="match status" value="1"/>
</dbReference>
<dbReference type="Pfam" id="PF02566">
    <property type="entry name" value="OsmC"/>
    <property type="match status" value="1"/>
</dbReference>
<protein>
    <submittedName>
        <fullName evidence="1">OsmC family protein</fullName>
    </submittedName>
</protein>
<dbReference type="RefSeq" id="WP_194106387.1">
    <property type="nucleotide sequence ID" value="NZ_JADFFM010000001.1"/>
</dbReference>
<dbReference type="EMBL" id="JADFFM010000001">
    <property type="protein sequence ID" value="MBE9667031.1"/>
    <property type="molecule type" value="Genomic_DNA"/>
</dbReference>
<dbReference type="InterPro" id="IPR003718">
    <property type="entry name" value="OsmC/Ohr_fam"/>
</dbReference>
<dbReference type="InterPro" id="IPR036102">
    <property type="entry name" value="OsmC/Ohrsf"/>
</dbReference>
<keyword evidence="2" id="KW-1185">Reference proteome</keyword>